<protein>
    <submittedName>
        <fullName evidence="1 3">Uncharacterized protein</fullName>
    </submittedName>
</protein>
<keyword evidence="2" id="KW-1185">Reference proteome</keyword>
<accession>A0A0N4TE20</accession>
<proteinExistence type="predicted"/>
<reference evidence="1 2" key="2">
    <citation type="submission" date="2018-11" db="EMBL/GenBank/DDBJ databases">
        <authorList>
            <consortium name="Pathogen Informatics"/>
        </authorList>
    </citation>
    <scope>NUCLEOTIDE SEQUENCE [LARGE SCALE GENOMIC DNA]</scope>
</reference>
<dbReference type="AlphaFoldDB" id="A0A0N4TE20"/>
<reference evidence="3" key="1">
    <citation type="submission" date="2017-02" db="UniProtKB">
        <authorList>
            <consortium name="WormBaseParasite"/>
        </authorList>
    </citation>
    <scope>IDENTIFICATION</scope>
</reference>
<evidence type="ECO:0000313" key="2">
    <source>
        <dbReference type="Proteomes" id="UP000278627"/>
    </source>
</evidence>
<evidence type="ECO:0000313" key="1">
    <source>
        <dbReference type="EMBL" id="VDN87609.1"/>
    </source>
</evidence>
<gene>
    <name evidence="1" type="ORF">BPAG_LOCUS6423</name>
</gene>
<name>A0A0N4TE20_BRUPA</name>
<dbReference type="EMBL" id="UZAD01005879">
    <property type="protein sequence ID" value="VDN87609.1"/>
    <property type="molecule type" value="Genomic_DNA"/>
</dbReference>
<dbReference type="Proteomes" id="UP000278627">
    <property type="component" value="Unassembled WGS sequence"/>
</dbReference>
<organism evidence="3">
    <name type="scientific">Brugia pahangi</name>
    <name type="common">Filarial nematode worm</name>
    <dbReference type="NCBI Taxonomy" id="6280"/>
    <lineage>
        <taxon>Eukaryota</taxon>
        <taxon>Metazoa</taxon>
        <taxon>Ecdysozoa</taxon>
        <taxon>Nematoda</taxon>
        <taxon>Chromadorea</taxon>
        <taxon>Rhabditida</taxon>
        <taxon>Spirurina</taxon>
        <taxon>Spiruromorpha</taxon>
        <taxon>Filarioidea</taxon>
        <taxon>Onchocercidae</taxon>
        <taxon>Brugia</taxon>
    </lineage>
</organism>
<evidence type="ECO:0000313" key="3">
    <source>
        <dbReference type="WBParaSite" id="BPAG_0000645801-mRNA-1"/>
    </source>
</evidence>
<dbReference type="WBParaSite" id="BPAG_0000645801-mRNA-1">
    <property type="protein sequence ID" value="BPAG_0000645801-mRNA-1"/>
    <property type="gene ID" value="BPAG_0000645801"/>
</dbReference>
<sequence>MLKKDEKVKKEKFSMQKNISTNINTTKFVNTVMEVISLNSPNVKRSMSPEDKTSKMQQNNAVEIDEFDNIAISLKLIRTISTSFNCATTSSFGGKKPGGAAPTDKLCGKPEPGCAALTDKFESGCAAL</sequence>